<dbReference type="AlphaFoldDB" id="A0A1J5QA39"/>
<dbReference type="InterPro" id="IPR036390">
    <property type="entry name" value="WH_DNA-bd_sf"/>
</dbReference>
<dbReference type="InterPro" id="IPR019885">
    <property type="entry name" value="Tscrpt_reg_HTH_AsnC-type_CS"/>
</dbReference>
<organism evidence="5">
    <name type="scientific">mine drainage metagenome</name>
    <dbReference type="NCBI Taxonomy" id="410659"/>
    <lineage>
        <taxon>unclassified sequences</taxon>
        <taxon>metagenomes</taxon>
        <taxon>ecological metagenomes</taxon>
    </lineage>
</organism>
<evidence type="ECO:0000256" key="3">
    <source>
        <dbReference type="ARBA" id="ARBA00023163"/>
    </source>
</evidence>
<dbReference type="GO" id="GO:0005829">
    <property type="term" value="C:cytosol"/>
    <property type="evidence" value="ECO:0007669"/>
    <property type="project" value="TreeGrafter"/>
</dbReference>
<dbReference type="GO" id="GO:0043200">
    <property type="term" value="P:response to amino acid"/>
    <property type="evidence" value="ECO:0007669"/>
    <property type="project" value="TreeGrafter"/>
</dbReference>
<dbReference type="GO" id="GO:0043565">
    <property type="term" value="F:sequence-specific DNA binding"/>
    <property type="evidence" value="ECO:0007669"/>
    <property type="project" value="InterPro"/>
</dbReference>
<keyword evidence="3" id="KW-0804">Transcription</keyword>
<dbReference type="Gene3D" id="3.30.70.920">
    <property type="match status" value="1"/>
</dbReference>
<dbReference type="CDD" id="cd00090">
    <property type="entry name" value="HTH_ARSR"/>
    <property type="match status" value="1"/>
</dbReference>
<dbReference type="SUPFAM" id="SSF46785">
    <property type="entry name" value="Winged helix' DNA-binding domain"/>
    <property type="match status" value="1"/>
</dbReference>
<sequence length="160" mass="17893">MQDDSKLDRIDRALLRQLQRDARQTQEQLAEQVGLSASAVQRRLRRLEQVGVIRGYAATLDPAAIGLGLSAVISVRLEKHRAENLRSPLDAFRAAVAGWPEVVECLALTGEMDYLLRVHVADMEHYSRFVIETLLRHESVADLKSSFVLAPIKPYAGYAL</sequence>
<accession>A0A1J5QA39</accession>
<feature type="domain" description="HTH asnC-type" evidence="4">
    <location>
        <begin position="7"/>
        <end position="68"/>
    </location>
</feature>
<dbReference type="InterPro" id="IPR000485">
    <property type="entry name" value="AsnC-type_HTH_dom"/>
</dbReference>
<evidence type="ECO:0000313" key="5">
    <source>
        <dbReference type="EMBL" id="OIQ80050.1"/>
    </source>
</evidence>
<evidence type="ECO:0000259" key="4">
    <source>
        <dbReference type="PROSITE" id="PS50956"/>
    </source>
</evidence>
<reference evidence="5" key="1">
    <citation type="submission" date="2016-10" db="EMBL/GenBank/DDBJ databases">
        <title>Sequence of Gallionella enrichment culture.</title>
        <authorList>
            <person name="Poehlein A."/>
            <person name="Muehling M."/>
            <person name="Daniel R."/>
        </authorList>
    </citation>
    <scope>NUCLEOTIDE SEQUENCE</scope>
</reference>
<dbReference type="InterPro" id="IPR019888">
    <property type="entry name" value="Tscrpt_reg_AsnC-like"/>
</dbReference>
<dbReference type="Pfam" id="PF13412">
    <property type="entry name" value="HTH_24"/>
    <property type="match status" value="1"/>
</dbReference>
<dbReference type="SMART" id="SM00344">
    <property type="entry name" value="HTH_ASNC"/>
    <property type="match status" value="1"/>
</dbReference>
<dbReference type="PANTHER" id="PTHR30154:SF46">
    <property type="entry name" value="TRANSCRIPTIONAL REGULATORY PROTEIN"/>
    <property type="match status" value="1"/>
</dbReference>
<gene>
    <name evidence="5" type="primary">lrp_20</name>
    <name evidence="5" type="ORF">GALL_381990</name>
</gene>
<comment type="caution">
    <text evidence="5">The sequence shown here is derived from an EMBL/GenBank/DDBJ whole genome shotgun (WGS) entry which is preliminary data.</text>
</comment>
<dbReference type="InterPro" id="IPR011991">
    <property type="entry name" value="ArsR-like_HTH"/>
</dbReference>
<dbReference type="Gene3D" id="1.10.10.10">
    <property type="entry name" value="Winged helix-like DNA-binding domain superfamily/Winged helix DNA-binding domain"/>
    <property type="match status" value="1"/>
</dbReference>
<dbReference type="InterPro" id="IPR036388">
    <property type="entry name" value="WH-like_DNA-bd_sf"/>
</dbReference>
<dbReference type="PRINTS" id="PR00033">
    <property type="entry name" value="HTHASNC"/>
</dbReference>
<evidence type="ECO:0000256" key="2">
    <source>
        <dbReference type="ARBA" id="ARBA00023125"/>
    </source>
</evidence>
<proteinExistence type="predicted"/>
<evidence type="ECO:0000256" key="1">
    <source>
        <dbReference type="ARBA" id="ARBA00023015"/>
    </source>
</evidence>
<keyword evidence="2" id="KW-0238">DNA-binding</keyword>
<dbReference type="PROSITE" id="PS00519">
    <property type="entry name" value="HTH_ASNC_1"/>
    <property type="match status" value="1"/>
</dbReference>
<dbReference type="PANTHER" id="PTHR30154">
    <property type="entry name" value="LEUCINE-RESPONSIVE REGULATORY PROTEIN"/>
    <property type="match status" value="1"/>
</dbReference>
<name>A0A1J5QA39_9ZZZZ</name>
<dbReference type="EMBL" id="MLJW01001116">
    <property type="protein sequence ID" value="OIQ80050.1"/>
    <property type="molecule type" value="Genomic_DNA"/>
</dbReference>
<dbReference type="Pfam" id="PF01037">
    <property type="entry name" value="AsnC_trans_reg"/>
    <property type="match status" value="1"/>
</dbReference>
<dbReference type="InterPro" id="IPR019887">
    <property type="entry name" value="Tscrpt_reg_AsnC/Lrp_C"/>
</dbReference>
<keyword evidence="1" id="KW-0805">Transcription regulation</keyword>
<dbReference type="InterPro" id="IPR011008">
    <property type="entry name" value="Dimeric_a/b-barrel"/>
</dbReference>
<dbReference type="SUPFAM" id="SSF54909">
    <property type="entry name" value="Dimeric alpha+beta barrel"/>
    <property type="match status" value="1"/>
</dbReference>
<dbReference type="PROSITE" id="PS50956">
    <property type="entry name" value="HTH_ASNC_2"/>
    <property type="match status" value="1"/>
</dbReference>
<protein>
    <submittedName>
        <fullName evidence="5">Leucine-responsive regulatory protein</fullName>
    </submittedName>
</protein>